<comment type="caution">
    <text evidence="2">The sequence shown here is derived from an EMBL/GenBank/DDBJ whole genome shotgun (WGS) entry which is preliminary data.</text>
</comment>
<protein>
    <recommendedName>
        <fullName evidence="4">NADH dehydrogenase [ubiquinone] 1 alpha subcomplex subunit 11</fullName>
    </recommendedName>
</protein>
<evidence type="ECO:0000313" key="3">
    <source>
        <dbReference type="Proteomes" id="UP001515480"/>
    </source>
</evidence>
<dbReference type="AlphaFoldDB" id="A0AB34J9K6"/>
<evidence type="ECO:0008006" key="4">
    <source>
        <dbReference type="Google" id="ProtNLM"/>
    </source>
</evidence>
<name>A0AB34J9K6_PRYPA</name>
<feature type="signal peptide" evidence="1">
    <location>
        <begin position="1"/>
        <end position="16"/>
    </location>
</feature>
<evidence type="ECO:0000256" key="1">
    <source>
        <dbReference type="SAM" id="SignalP"/>
    </source>
</evidence>
<proteinExistence type="predicted"/>
<evidence type="ECO:0000313" key="2">
    <source>
        <dbReference type="EMBL" id="KAL1518489.1"/>
    </source>
</evidence>
<gene>
    <name evidence="2" type="ORF">AB1Y20_002780</name>
</gene>
<keyword evidence="1" id="KW-0732">Signal</keyword>
<dbReference type="Proteomes" id="UP001515480">
    <property type="component" value="Unassembled WGS sequence"/>
</dbReference>
<reference evidence="2 3" key="1">
    <citation type="journal article" date="2024" name="Science">
        <title>Giant polyketide synthase enzymes in the biosynthesis of giant marine polyether toxins.</title>
        <authorList>
            <person name="Fallon T.R."/>
            <person name="Shende V.V."/>
            <person name="Wierzbicki I.H."/>
            <person name="Pendleton A.L."/>
            <person name="Watervoot N.F."/>
            <person name="Auber R.P."/>
            <person name="Gonzalez D.J."/>
            <person name="Wisecaver J.H."/>
            <person name="Moore B.S."/>
        </authorList>
    </citation>
    <scope>NUCLEOTIDE SEQUENCE [LARGE SCALE GENOMIC DNA]</scope>
    <source>
        <strain evidence="2 3">12B1</strain>
    </source>
</reference>
<keyword evidence="3" id="KW-1185">Reference proteome</keyword>
<organism evidence="2 3">
    <name type="scientific">Prymnesium parvum</name>
    <name type="common">Toxic golden alga</name>
    <dbReference type="NCBI Taxonomy" id="97485"/>
    <lineage>
        <taxon>Eukaryota</taxon>
        <taxon>Haptista</taxon>
        <taxon>Haptophyta</taxon>
        <taxon>Prymnesiophyceae</taxon>
        <taxon>Prymnesiales</taxon>
        <taxon>Prymnesiaceae</taxon>
        <taxon>Prymnesium</taxon>
    </lineage>
</organism>
<dbReference type="EMBL" id="JBGBPQ010000010">
    <property type="protein sequence ID" value="KAL1518489.1"/>
    <property type="molecule type" value="Genomic_DNA"/>
</dbReference>
<sequence length="186" mass="19468">MRLAAALLLCLGGARAKHAVLSYPEWSARTGSTDRELYRAYDTKVRQRAEPPPLGGTRPPPQSAAQVLRLAWESFAQVGALGFAWTFAMRCKDKLPLNEAARAAQATGVRWGGISAGFAGGTAAAALVLGRKEEDKVCAMIGSAFGGLAAASSLSEVPSSIATFVGFSFVLSLLTEKALDGAPDKR</sequence>
<feature type="chain" id="PRO_5044321509" description="NADH dehydrogenase [ubiquinone] 1 alpha subcomplex subunit 11" evidence="1">
    <location>
        <begin position="17"/>
        <end position="186"/>
    </location>
</feature>
<accession>A0AB34J9K6</accession>